<proteinExistence type="predicted"/>
<dbReference type="AlphaFoldDB" id="A0A653B0E0"/>
<evidence type="ECO:0000313" key="1">
    <source>
        <dbReference type="EMBL" id="VDN62119.1"/>
    </source>
</evidence>
<reference evidence="1" key="1">
    <citation type="submission" date="2018-11" db="EMBL/GenBank/DDBJ databases">
        <authorList>
            <consortium name="Genoscope - CEA"/>
            <person name="William W."/>
        </authorList>
    </citation>
    <scope>NUCLEOTIDE SEQUENCE [LARGE SCALE GENOMIC DNA]</scope>
    <source>
        <strain evidence="1">T9AD</strain>
    </source>
</reference>
<accession>A0A653B0E0</accession>
<sequence length="312" mass="34585">MPGVFPGGDRVSNPTGGTVYGLSSVTGQALHRCCHPDSTELPCSASREITRRLSMEYITSVLDCIAAFFASIDYTPLKHLIDLNDARNLAAIVGVVIAVYAASKKWGNAAIYQAQVSFQVNRPVRISNLSLANLKDKPLIVYRILASFNESKSFVTLRKFEPPLVIEGLKATSIEPDDFSSLDCPKNPFADINVKMDIMLVTESTVVKCKPAKIPEGLVKKHMKGFKEIGKSTMRHNGKVYTEEAAYALVYRYKDADRTSFILRGGHIIDEWPFRTNALPRECMDDPALLKQALHSLSEEIKTPLHAIKLSR</sequence>
<gene>
    <name evidence="1" type="ORF">POT9AD_1128</name>
</gene>
<protein>
    <submittedName>
        <fullName evidence="1">Uncharacterized protein</fullName>
    </submittedName>
</protein>
<name>A0A653B0E0_ECTOL</name>
<dbReference type="EMBL" id="LR130779">
    <property type="protein sequence ID" value="VDN62119.1"/>
    <property type="molecule type" value="Genomic_DNA"/>
</dbReference>
<organism evidence="1">
    <name type="scientific">Ectopseudomonas oleovorans</name>
    <name type="common">Pseudomonas oleovorans</name>
    <dbReference type="NCBI Taxonomy" id="301"/>
    <lineage>
        <taxon>Bacteria</taxon>
        <taxon>Pseudomonadati</taxon>
        <taxon>Pseudomonadota</taxon>
        <taxon>Gammaproteobacteria</taxon>
        <taxon>Pseudomonadales</taxon>
        <taxon>Pseudomonadaceae</taxon>
        <taxon>Ectopseudomonas</taxon>
    </lineage>
</organism>